<keyword evidence="6" id="KW-1185">Reference proteome</keyword>
<evidence type="ECO:0000259" key="4">
    <source>
        <dbReference type="Pfam" id="PF25888"/>
    </source>
</evidence>
<feature type="region of interest" description="Disordered" evidence="2">
    <location>
        <begin position="389"/>
        <end position="409"/>
    </location>
</feature>
<dbReference type="eggNOG" id="COG3611">
    <property type="taxonomic scope" value="Bacteria"/>
</dbReference>
<evidence type="ECO:0000313" key="6">
    <source>
        <dbReference type="Proteomes" id="UP000016637"/>
    </source>
</evidence>
<evidence type="ECO:0000256" key="2">
    <source>
        <dbReference type="SAM" id="MobiDB-lite"/>
    </source>
</evidence>
<gene>
    <name evidence="5" type="ORF">HMPREF1983_00657</name>
</gene>
<sequence>MKTMENKLTSKDFYCVYNDFDISLRTRELNLLYLPLIGSDAVRLYQFLGTKIISDKNISGNFLHYDIFDNLMMDSTKFNIARKKLEAIGLLYTYFINNDGVNQYLYKIRNALDFNEFFEIPALDQLLENTIGLKQYNDIKNKYGNNKLNFKNFENLTAKFSEVFTLENLDDYSFENMLEKTVTDTPNFDEYYFDFSKLNYLLANSYLSELLDDKSIKSSILGLAHLYKVTPNDMAKAIEKSVNTSSGAISLDMDLLKDYLLQLFVNVRKQEIPTLSKMINRKLLEEDIKEELTREEKFIKEVDNINYVEYLNKQRGLILSEANAKSIVEIQNKYNFPTGVLNILLDYAISESNGDGVPHKNYIDAIASSWSSQKLLGARDAINYARRIRDNRKKSSKNNKKHDYIKNQKQSDLYTAPVPEYFKDRIENLSVTDNKILARTVTSEDEDAYKKMLVELYKKGDNK</sequence>
<dbReference type="Pfam" id="PF07261">
    <property type="entry name" value="DnaB_2"/>
    <property type="match status" value="1"/>
</dbReference>
<proteinExistence type="inferred from homology"/>
<feature type="domain" description="DnaB/C C-terminal" evidence="3">
    <location>
        <begin position="309"/>
        <end position="384"/>
    </location>
</feature>
<dbReference type="InterPro" id="IPR034829">
    <property type="entry name" value="DnaD-like_sf"/>
</dbReference>
<protein>
    <submittedName>
        <fullName evidence="5">Replication initiation and membrane attachment protein, DnaB/DnaD family</fullName>
    </submittedName>
</protein>
<dbReference type="SUPFAM" id="SSF158499">
    <property type="entry name" value="DnaD domain-like"/>
    <property type="match status" value="1"/>
</dbReference>
<feature type="compositionally biased region" description="Basic residues" evidence="2">
    <location>
        <begin position="389"/>
        <end position="400"/>
    </location>
</feature>
<feature type="domain" description="Replicative helicase loading/DNA remodeling protein DnaB N-terminal winged helix" evidence="4">
    <location>
        <begin position="11"/>
        <end position="244"/>
    </location>
</feature>
<dbReference type="PATRIC" id="fig|1321820.3.peg.642"/>
<dbReference type="InterPro" id="IPR058660">
    <property type="entry name" value="WHD_DnaB"/>
</dbReference>
<reference evidence="5 6" key="1">
    <citation type="submission" date="2013-08" db="EMBL/GenBank/DDBJ databases">
        <authorList>
            <person name="Weinstock G."/>
            <person name="Sodergren E."/>
            <person name="Wylie T."/>
            <person name="Fulton L."/>
            <person name="Fulton R."/>
            <person name="Fronick C."/>
            <person name="O'Laughlin M."/>
            <person name="Godfrey J."/>
            <person name="Miner T."/>
            <person name="Herter B."/>
            <person name="Appelbaum E."/>
            <person name="Cordes M."/>
            <person name="Lek S."/>
            <person name="Wollam A."/>
            <person name="Pepin K.H."/>
            <person name="Palsikar V.B."/>
            <person name="Mitreva M."/>
            <person name="Wilson R.K."/>
        </authorList>
    </citation>
    <scope>NUCLEOTIDE SEQUENCE [LARGE SCALE GENOMIC DNA]</scope>
    <source>
        <strain evidence="5 6">ATCC 700627</strain>
    </source>
</reference>
<dbReference type="HOGENOM" id="CLU_040783_1_0_9"/>
<dbReference type="Pfam" id="PF25888">
    <property type="entry name" value="WHD_DnaB"/>
    <property type="match status" value="1"/>
</dbReference>
<comment type="similarity">
    <text evidence="1">Belongs to the DnaB/DnaD family.</text>
</comment>
<dbReference type="AlphaFoldDB" id="U2QQS1"/>
<dbReference type="InterPro" id="IPR006343">
    <property type="entry name" value="DnaB/C_C"/>
</dbReference>
<dbReference type="Proteomes" id="UP000016637">
    <property type="component" value="Unassembled WGS sequence"/>
</dbReference>
<organism evidence="5 6">
    <name type="scientific">Gemella bergeri ATCC 700627</name>
    <dbReference type="NCBI Taxonomy" id="1321820"/>
    <lineage>
        <taxon>Bacteria</taxon>
        <taxon>Bacillati</taxon>
        <taxon>Bacillota</taxon>
        <taxon>Bacilli</taxon>
        <taxon>Bacillales</taxon>
        <taxon>Gemellaceae</taxon>
        <taxon>Gemella</taxon>
    </lineage>
</organism>
<dbReference type="Gene3D" id="1.10.10.630">
    <property type="entry name" value="DnaD domain-like"/>
    <property type="match status" value="1"/>
</dbReference>
<evidence type="ECO:0000256" key="1">
    <source>
        <dbReference type="ARBA" id="ARBA00093462"/>
    </source>
</evidence>
<accession>U2QQS1</accession>
<comment type="caution">
    <text evidence="5">The sequence shown here is derived from an EMBL/GenBank/DDBJ whole genome shotgun (WGS) entry which is preliminary data.</text>
</comment>
<name>U2QQS1_9BACL</name>
<evidence type="ECO:0000313" key="5">
    <source>
        <dbReference type="EMBL" id="ERK58861.1"/>
    </source>
</evidence>
<dbReference type="EMBL" id="AWVP01000042">
    <property type="protein sequence ID" value="ERK58861.1"/>
    <property type="molecule type" value="Genomic_DNA"/>
</dbReference>
<evidence type="ECO:0000259" key="3">
    <source>
        <dbReference type="Pfam" id="PF07261"/>
    </source>
</evidence>